<dbReference type="EC" id="1.18.6.1" evidence="16"/>
<dbReference type="NCBIfam" id="TIGR01862">
    <property type="entry name" value="N2-ase-Ialpha"/>
    <property type="match status" value="1"/>
</dbReference>
<evidence type="ECO:0000256" key="9">
    <source>
        <dbReference type="ARBA" id="ARBA00022840"/>
    </source>
</evidence>
<keyword evidence="11 16" id="KW-0408">Iron</keyword>
<evidence type="ECO:0000256" key="6">
    <source>
        <dbReference type="ARBA" id="ARBA00022505"/>
    </source>
</evidence>
<feature type="region of interest" description="Disordered" evidence="17">
    <location>
        <begin position="31"/>
        <end position="50"/>
    </location>
</feature>
<dbReference type="GO" id="GO:0005524">
    <property type="term" value="F:ATP binding"/>
    <property type="evidence" value="ECO:0007669"/>
    <property type="project" value="UniProtKB-KW"/>
</dbReference>
<comment type="similarity">
    <text evidence="4 15">Belongs to the NifD/NifK/NifE/NifN family.</text>
</comment>
<evidence type="ECO:0000313" key="19">
    <source>
        <dbReference type="EMBL" id="SDH63389.1"/>
    </source>
</evidence>
<dbReference type="PANTHER" id="PTHR43457">
    <property type="entry name" value="NITROGENASE MOLYBDENUM-IRON PROTEIN ALPHA CHAIN"/>
    <property type="match status" value="1"/>
</dbReference>
<protein>
    <recommendedName>
        <fullName evidence="16">Nitrogenase protein alpha chain</fullName>
        <ecNumber evidence="16">1.18.6.1</ecNumber>
    </recommendedName>
</protein>
<evidence type="ECO:0000256" key="11">
    <source>
        <dbReference type="ARBA" id="ARBA00023004"/>
    </source>
</evidence>
<evidence type="ECO:0000256" key="3">
    <source>
        <dbReference type="ARBA" id="ARBA00002621"/>
    </source>
</evidence>
<evidence type="ECO:0000256" key="16">
    <source>
        <dbReference type="RuleBase" id="RU004022"/>
    </source>
</evidence>
<evidence type="ECO:0000256" key="12">
    <source>
        <dbReference type="ARBA" id="ARBA00023014"/>
    </source>
</evidence>
<dbReference type="Pfam" id="PF00148">
    <property type="entry name" value="Oxidored_nitro"/>
    <property type="match status" value="1"/>
</dbReference>
<dbReference type="Gene3D" id="3.40.50.1980">
    <property type="entry name" value="Nitrogenase molybdenum iron protein domain"/>
    <property type="match status" value="3"/>
</dbReference>
<proteinExistence type="inferred from homology"/>
<keyword evidence="13 15" id="KW-0535">Nitrogen fixation</keyword>
<comment type="subunit">
    <text evidence="5">Tetramer of two alpha and two beta chains. Forms complex with the iron protein (nitrogenase component 2).</text>
</comment>
<comment type="catalytic activity">
    <reaction evidence="14 16">
        <text>N2 + 8 reduced [2Fe-2S]-[ferredoxin] + 16 ATP + 16 H2O = H2 + 8 oxidized [2Fe-2S]-[ferredoxin] + 2 NH4(+) + 16 ADP + 16 phosphate + 6 H(+)</text>
        <dbReference type="Rhea" id="RHEA:21448"/>
        <dbReference type="Rhea" id="RHEA-COMP:10000"/>
        <dbReference type="Rhea" id="RHEA-COMP:10001"/>
        <dbReference type="ChEBI" id="CHEBI:15377"/>
        <dbReference type="ChEBI" id="CHEBI:15378"/>
        <dbReference type="ChEBI" id="CHEBI:17997"/>
        <dbReference type="ChEBI" id="CHEBI:18276"/>
        <dbReference type="ChEBI" id="CHEBI:28938"/>
        <dbReference type="ChEBI" id="CHEBI:30616"/>
        <dbReference type="ChEBI" id="CHEBI:33737"/>
        <dbReference type="ChEBI" id="CHEBI:33738"/>
        <dbReference type="ChEBI" id="CHEBI:43474"/>
        <dbReference type="ChEBI" id="CHEBI:456216"/>
        <dbReference type="EC" id="1.18.6.1"/>
    </reaction>
</comment>
<evidence type="ECO:0000256" key="8">
    <source>
        <dbReference type="ARBA" id="ARBA00022741"/>
    </source>
</evidence>
<comment type="function">
    <text evidence="3">This molybdenum-iron protein is part of the nitrogenase complex that catalyzes the key enzymatic reactions in nitrogen fixation.</text>
</comment>
<keyword evidence="10 16" id="KW-0560">Oxidoreductase</keyword>
<evidence type="ECO:0000256" key="15">
    <source>
        <dbReference type="RuleBase" id="RU004021"/>
    </source>
</evidence>
<evidence type="ECO:0000256" key="5">
    <source>
        <dbReference type="ARBA" id="ARBA00011462"/>
    </source>
</evidence>
<evidence type="ECO:0000256" key="13">
    <source>
        <dbReference type="ARBA" id="ARBA00023231"/>
    </source>
</evidence>
<gene>
    <name evidence="19" type="ORF">SAMN05421742_1092</name>
</gene>
<evidence type="ECO:0000256" key="4">
    <source>
        <dbReference type="ARBA" id="ARBA00011002"/>
    </source>
</evidence>
<dbReference type="EMBL" id="FNCV01000009">
    <property type="protein sequence ID" value="SDH63389.1"/>
    <property type="molecule type" value="Genomic_DNA"/>
</dbReference>
<feature type="domain" description="Nitrogenase/oxidoreductase component 1" evidence="18">
    <location>
        <begin position="67"/>
        <end position="469"/>
    </location>
</feature>
<name>A0A1G8E137_9PROT</name>
<dbReference type="GO" id="GO:0016163">
    <property type="term" value="F:nitrogenase activity"/>
    <property type="evidence" value="ECO:0007669"/>
    <property type="project" value="UniProtKB-UniRule"/>
</dbReference>
<evidence type="ECO:0000256" key="1">
    <source>
        <dbReference type="ARBA" id="ARBA00001919"/>
    </source>
</evidence>
<dbReference type="PROSITE" id="PS00699">
    <property type="entry name" value="NITROGENASE_1_1"/>
    <property type="match status" value="1"/>
</dbReference>
<keyword evidence="6" id="KW-0500">Molybdenum</keyword>
<reference evidence="20" key="1">
    <citation type="submission" date="2016-10" db="EMBL/GenBank/DDBJ databases">
        <authorList>
            <person name="Varghese N."/>
            <person name="Submissions S."/>
        </authorList>
    </citation>
    <scope>NUCLEOTIDE SEQUENCE [LARGE SCALE GENOMIC DNA]</scope>
    <source>
        <strain evidence="20">930I</strain>
    </source>
</reference>
<keyword evidence="8" id="KW-0547">Nucleotide-binding</keyword>
<comment type="cofactor">
    <cofactor evidence="1">
        <name>[8Fe-7S] cluster</name>
        <dbReference type="ChEBI" id="CHEBI:21143"/>
    </cofactor>
</comment>
<dbReference type="STRING" id="83401.SAMN05421742_1092"/>
<dbReference type="GO" id="GO:0016612">
    <property type="term" value="C:molybdenum-iron nitrogenase complex"/>
    <property type="evidence" value="ECO:0007669"/>
    <property type="project" value="UniProtKB-UniRule"/>
</dbReference>
<keyword evidence="20" id="KW-1185">Reference proteome</keyword>
<evidence type="ECO:0000259" key="18">
    <source>
        <dbReference type="Pfam" id="PF00148"/>
    </source>
</evidence>
<evidence type="ECO:0000256" key="10">
    <source>
        <dbReference type="ARBA" id="ARBA00023002"/>
    </source>
</evidence>
<dbReference type="NCBIfam" id="TIGR01282">
    <property type="entry name" value="nifD"/>
    <property type="match status" value="1"/>
</dbReference>
<keyword evidence="7 16" id="KW-0479">Metal-binding</keyword>
<keyword evidence="9" id="KW-0067">ATP-binding</keyword>
<dbReference type="InterPro" id="IPR000318">
    <property type="entry name" value="Nase_comp1_CS"/>
</dbReference>
<dbReference type="AlphaFoldDB" id="A0A1G8E137"/>
<dbReference type="InterPro" id="IPR005972">
    <property type="entry name" value="Nase_Mo-Fe_asu"/>
</dbReference>
<dbReference type="InterPro" id="IPR000510">
    <property type="entry name" value="Nase/OxRdtase_comp1"/>
</dbReference>
<accession>A0A1G8E137</accession>
<keyword evidence="12" id="KW-0411">Iron-sulfur</keyword>
<sequence length="486" mass="54021">MSLDTPIDQARHDQIIEEVLAAYPEKAAKKRRRHLTTAQAGEGDEAPSCGVKSNVKSIPGVMTIRGCAYAGSKGVVWGPVKDMVHISHGPVGCGHYSWSQRRNYYTGTTGVDSFVTMQVTSDFQERDIVFGGDKKLGTMIDEIYELFPLANGISVQSECPIGLIGDDIEAVGKAKTQETGKAVIPVRCEGFRGVSQSLGHHIANDAIRDHVLDKVEGSDFTPGPYDVTIIGDYNIGGDAWASRILLEEMGLRVISSWSGDATLKEMANAPKGKLNLIHCYRSMNYICRHMEETYNIPWMEYNFFGPSQIEASLRKIAAHFDAAIQEKAEAVIAKYRPMVDAINAKYKPRLEGKTVMLYVGGLRPRHVIGAYEDLGMEVVGTGYEFAHNDDYKRTGEYIKQGTLVYDDVTGYELEKFIEQVRPNLVGSGIKEKYAIQKMGVPFRQMHSWDYSGPYHGYDGYAIFARDMDLAINNPVWSRMTAPWKAA</sequence>
<dbReference type="InterPro" id="IPR010143">
    <property type="entry name" value="Nase_comp1_asu"/>
</dbReference>
<dbReference type="PROSITE" id="PS00090">
    <property type="entry name" value="NITROGENASE_1_2"/>
    <property type="match status" value="1"/>
</dbReference>
<evidence type="ECO:0000256" key="14">
    <source>
        <dbReference type="ARBA" id="ARBA00047967"/>
    </source>
</evidence>
<comment type="cofactor">
    <cofactor evidence="2">
        <name>[7Fe-Mo-9S-C-homocitryl] cluster</name>
        <dbReference type="ChEBI" id="CHEBI:30409"/>
    </cofactor>
</comment>
<dbReference type="GO" id="GO:0051536">
    <property type="term" value="F:iron-sulfur cluster binding"/>
    <property type="evidence" value="ECO:0007669"/>
    <property type="project" value="UniProtKB-KW"/>
</dbReference>
<dbReference type="CDD" id="cd01976">
    <property type="entry name" value="Nitrogenase_MoFe_alpha"/>
    <property type="match status" value="1"/>
</dbReference>
<evidence type="ECO:0000313" key="20">
    <source>
        <dbReference type="Proteomes" id="UP000217076"/>
    </source>
</evidence>
<dbReference type="GO" id="GO:0046872">
    <property type="term" value="F:metal ion binding"/>
    <property type="evidence" value="ECO:0007669"/>
    <property type="project" value="UniProtKB-KW"/>
</dbReference>
<evidence type="ECO:0000256" key="2">
    <source>
        <dbReference type="ARBA" id="ARBA00001969"/>
    </source>
</evidence>
<evidence type="ECO:0000256" key="7">
    <source>
        <dbReference type="ARBA" id="ARBA00022723"/>
    </source>
</evidence>
<dbReference type="PANTHER" id="PTHR43457:SF1">
    <property type="entry name" value="NITROGENASE MOLYBDENUM-IRON PROTEIN ALPHA CHAIN"/>
    <property type="match status" value="1"/>
</dbReference>
<evidence type="ECO:0000256" key="17">
    <source>
        <dbReference type="SAM" id="MobiDB-lite"/>
    </source>
</evidence>
<dbReference type="SUPFAM" id="SSF53807">
    <property type="entry name" value="Helical backbone' metal receptor"/>
    <property type="match status" value="1"/>
</dbReference>
<organism evidence="19 20">
    <name type="scientific">Roseospirillum parvum</name>
    <dbReference type="NCBI Taxonomy" id="83401"/>
    <lineage>
        <taxon>Bacteria</taxon>
        <taxon>Pseudomonadati</taxon>
        <taxon>Pseudomonadota</taxon>
        <taxon>Alphaproteobacteria</taxon>
        <taxon>Rhodospirillales</taxon>
        <taxon>Rhodospirillaceae</taxon>
        <taxon>Roseospirillum</taxon>
    </lineage>
</organism>
<dbReference type="RefSeq" id="WP_092620709.1">
    <property type="nucleotide sequence ID" value="NZ_FNCV01000009.1"/>
</dbReference>
<dbReference type="OrthoDB" id="9762718at2"/>
<dbReference type="Proteomes" id="UP000217076">
    <property type="component" value="Unassembled WGS sequence"/>
</dbReference>